<dbReference type="InterPro" id="IPR013098">
    <property type="entry name" value="Ig_I-set"/>
</dbReference>
<dbReference type="SMART" id="SM00409">
    <property type="entry name" value="IG"/>
    <property type="match status" value="33"/>
</dbReference>
<feature type="domain" description="Ig-like" evidence="11">
    <location>
        <begin position="4308"/>
        <end position="4396"/>
    </location>
</feature>
<dbReference type="InterPro" id="IPR013783">
    <property type="entry name" value="Ig-like_fold"/>
</dbReference>
<dbReference type="InterPro" id="IPR007110">
    <property type="entry name" value="Ig-like_dom"/>
</dbReference>
<dbReference type="CDD" id="cd00096">
    <property type="entry name" value="Ig"/>
    <property type="match status" value="13"/>
</dbReference>
<keyword evidence="7" id="KW-0067">ATP-binding</keyword>
<comment type="subcellular location">
    <subcellularLocation>
        <location evidence="1">Cytoplasm</location>
    </subcellularLocation>
</comment>
<dbReference type="EMBL" id="CADEAL010000100">
    <property type="protein sequence ID" value="CAB1414346.1"/>
    <property type="molecule type" value="Genomic_DNA"/>
</dbReference>
<feature type="domain" description="Ig-like" evidence="11">
    <location>
        <begin position="2622"/>
        <end position="2710"/>
    </location>
</feature>
<proteinExistence type="inferred from homology"/>
<sequence length="5059" mass="555310">MTIQTGTGKNQQREKIVQFSETFKFILAQYFLTERRSTTITTVEEQEETYSTGVQLPQKTKTLELKPESKRYSSSLEKKKEKPVFLSQLSPIAVTSGETARFTLRVSGFPKPAVQWSHNGKVIQSSSIYKVIEEREEFTLILTKVTSEYEGEYSCTATNRFGQTTCTTYLEVKKADVSQAEKWVEKMFKVTGQPPTFTVQIQPVTCSEGGEVHFNYKASGDPAPDVKWFKGAFQIQPSRNCVITANPDGSGFISLKSIKQQDSGLYSCRASNRFGEATCSAELVVFRESVSVSNKQEQLTVVQKKGYKVSVTEQATESRLYQVSLPGQDRARSDQMVYTIGTEDRQIIPSEQVSSLRELDISAATVHREQLTHQAAVLQAHEIEERVSVVPTHPPRVSVVPAKQLHMATFSTSVEESQDLTEQHCDRIQSPEVIELQAAREKMSKVMTAVAEELNPLSTVSTEPLADRKSASIRPTSEPKHLVSGHQVQSQLSLLKEQSEDFPKPQQEKGYKVKEGVKILYSAQSAEKQVLAEGHTSELATADSALKSSISKEQHRPVLASVSKSKQTLSKETEFSIQRPAVESAYLCKDEIVKAALTAEEKQLLQAESTQQLPSLSSATSIRSQIEGEQLLHLQVITDQDLLPSEGSFTCEKPAPEQAGTRKSPTLLHTVSQDEQRTLVCEDASEFEAKASSTTIQPQKEGPTLLHLHSAQPLEALPKEGILITDKPNHQVAAQKQEKIRSHAAISEERKELTANYNTELDLSVTGVQSQLRTEPRPQNILQLSYQPLQLPKETPVSADVKPQRALVQREDRWNVMHVTSVADCHALEEGHTERLTAVEKLTCQMALEPKLPTEPIQIEEKEISTESSVFLEAAEQDFAVQIQEGQSVRQSVVMDEKQVLTGEISQEITKSQSSKVAVTTQPKLSLMASESKDSPAFPKEMTFVIQIPKPSSLKTQRQLRAALQSAVARDQPVLLADVVERLQAVEVQEVKVQRQPKRAMFTYLITTTGAPMEITLAFEGEYPQIADLRTELQAAFHSIVYQEAHVLTSEQPGTMQLDKPQRAQVSSATSKQMLSSMVEMVSVAESAVDFSAVSSQSAALRTESKRTVECAAAEQQVVVQESKAAKMEQLISSQVKVSTEAHMAFEQSVQVSRQEVRSVELKGREKDVGAAVLTTALPPTVAPTEQVVDVQKEHREEIFKEEITVPRPEQREFPIVVTSLRDLSIEEDSKVTFSTTIKYVTKVNWFFNGQLLKSGKEFKCSKDHDTYTLVINKVVKEKHQGEYVCEAENEAGRTTTSSRLTVVSRVPPVFRLKISPLEINVGGQAKLECEIEDAPSVTFKWYKSGIEIRQSEKYRIISSHSSSSLELLNPVKADSGEYSCKASNQHGTDGCTASLIVTEMYPPVFVSKPDPMILYVGKQAVFQCSLTGSSPMEVVWHKDNIAISSEGNYITKCEKSKYSLHIKSLEPTDQGVYLCKASNSVSTATFTTELKVINKPGFVKTFEPVSAAVNDPLRLECQVDEDTGVTVTWTRDGKKVHQSIESKLSFEDKVAVLEIPKSKVKDSGKYVCTATNEAGSSSCEAVVTVQEPPNFVKKMEPKFIWKQGIAARLQCTVKGSPELHIHWFWNERELSDGGKYKISFKTGVATLEILNLVVTDSGSYTCEVSNNAGSENCSTLISVKEPPSIRTELRTVEAVKGAAAQLECEIRGTAPFEISWLKNKKTITSDQKYKIISQDSVSRLEIQTFESADVGDYQCVISNDVGKVTSKALAKLKEPPTFSKRVEGATAVLGNTVKLQGTIKGSAPITVKWTKDSEILRDDDPNIKLAFENNVASLLITTVAISHGGKYSCQAENEAGQQKSEATLTVQEPARILEPAESISVTAGDSATLECMLSGSPELKVKWLKDGKEMISGRKYKMTLKDKVATMKILTAEKGDTSEYKMEVSNKVGKDQCTCSVTVLDRIMPPTFTKTLKRVDGNIGNDISMECKVSGSQPMTICWFKDDQEVTSGSKFQPEFKDSSVTLRITHLQKSDSGVYKCRATNSAGFKETSGTLYVKEPPVFTVKPDNQDVIPGTTVSFKAAFTGTAPLVVKWFREEKELLTGGTCFIKKDASSSSLELHSVKPCDSAKYTCRVSNDAGKVDCSAGLFVKEPPVFVQKLQTTQLVTSGDSSRLECKVTGSPVITFKWFKDEMEISSAHKYIMTMTDLVASLEMVECTVEDSGDYVCVASSEAGSDRCSSTVTVKEPPLFVRTLEPRDVVKGSEMILESQVSGSAPFTVSFSKNAKPIRNDKRHRITVKEDLVALQVLAVETGDVGSYQCVVENEVGRTACDCQVTLKEPPSFVQKLENLSLLVGNQVSLRCSLKGSEPMTVSWLKDNHELKEAEYIQITYENRTALLHITSLQSKHGGKYSCQAQNQAGSQTCSAVLTVKEPAQVTEEVKSISVTQGDPATLEARFSGTKPLKARWLKAGKEMTSGQRFKVQSTDTSSVLKIIKTDKSDSGEYVFEVSNDVGQSSCEATLTVLDQIIPPSFTRRLKQAEGIKGSFAHLDCLVSGSLPITIQWYKDKNELQTDDKQKCTFFENVALLEISNLDAKDSGSYTCIAKNKAGTVQCSGILFVKEPPCILEKPESMNVLPGSKVQFNVLLSGTPPLTIKWFNNKKEILSSAGCSVTKDNTCSSLELLFAKTSDSGEYVCEIQNDVGSTSCQTTLFVKEPPTFVRTPARVAVVRVGQSKVFECHVAGTPEIDVCWFKEGSEILPSDRFKISFTNSVAALEVCGPESKDGGIYYCEARNEAGSESCSMELKVKEPPSFIRELTPVEVVKGSSACFESQVSGTGPFEISWHKDAKEIKPSAKHGFSQMNDAVGLEVHRCEAVDVGEYQCTVSSEVGSCTCKTTLKLKEPPTFTSRIENSATVLGHMAEFQCVVQGSPTLSVQWQKDESWILEDPKIERTFENNVATLRIPACEATHSGRYTCQVVNQAGQDRCFAALTVQEPPQITEKPEVIKVTAGDPVSLDCRVTGSPELKVKWMKDGKELQSIRQHKLSFENNMSSLKLQSAHKEDDGEYLFQVSNHISSCSCKVRVIVLEQVIPPSFIKPLVDMQEILGSFVQIYCKISGSLPICVEWQKDGAKISSGVKHKLIHQDNAVSIEIEQLDRSDAGSYSCKLTNPAGSCQSSASLLVKEPPSFTTLPESQAALPNSTVRFKSSFKGTAPFTVKWFKDDSELMTGPKCFTGLEETSCFLELYSVAVAQSGAYCCQLSNEAGSIQCSADLTVKEPPEFVVKLPATKFVKQSDSLRLECKVSGTAPLKVTWYKHDSKVTDGVNLRTSFVDSVAVLELLSASFDDDGVYTCEAQNEAGSVSCSSTLTVKALVPNIFHNILALVPNIFHNISALVPTILHNILALVPNILHNISALVPNILHNISALAPNIFHNILALVPNIFHNILALVPNIFHNILALVPNIFHNISALVPTILHNILALVPNILHNISALAPNIFHNILALVPNILHNISALAPNIFHNISALVPNILHNISALAPNIFHKILALAQTSSTPHLTSRPKHLPPHLSSPLVPNIFHNISALVPNIFHNILALLPNIFHNILALVPNIFHNISALVPTILHNILALVPNILHNISALVPNILHNISALVPNILHNILALAPNILHNISALVPNILHNISALVPNIFHNISALVSNIFHNISALAQTSSTPHLTSRPKHLPQHLSSRPKHLPQHLSSRPNHLPQHLRHLFHTSSQLSSQTSSTPHLSSRPKHLPHLISALVPNIFHNISALVPNILHNISALVPNILHNISALVPNILHNILALAPNIFHNISALLSPKHLPHLISPLVPNIFHNISALVPNIFHNILALVPTIFHNISDISSTPHLSSRPKHLPHLISALVPNIFHNISALVPNIFHNILALLPNIFHNILALVPNIFHNISALVPTILHNILALVPNILHNISALVPNIFHNILALVPNILHNILALVPNIFHNISALVPNIFHNILALAPNIFHKISALVPNIFHNISALVPNIFHNISALVPTIFHNILALVPNIFHNISALVPNIFHNILALAPNIFHNISALVSNIFHNILALTPNIFHKILALAQTSSTPHLTSPLVPNTFHNILALLPNIFHNISALVPTILHNILALVPNILHNISALVPNIFHNILALAPNIFHKISALVPNIFHNILALVPTIFHNILALVPNILHNILALAPNIFHNILALIPNIFHNISALVPNIFHNILALGPNIFHNISALVPNIFHNILALAPNIFHNISALVPNIFQNHSNLLIFAHLFVDAPSFVKVPEPVEGLKGKDVSLYCEMSGTAPFQITWFKDRKPLMESRKYKMVSEGSSATLHVIGIDASDAGQYECKVSNSVGSDTCQMSVKLREPPSFLKKLSNMTVILGEEVTLVATVKGSEPITVSWVQDKDHILRDGDNRKITCENNQVALKVFKADATTAGKYSCQLRNDAGSVECFANLTVLEPAMIVDKPDSLSVTAGDIAALEVKVRGTPELFPKWFKDGVELASGRKYKISFSRMISSLNVLSAEKVDSGEYTFEVMNEVGKDLSKINLTVLDKIIPPTFSRKLKDCNTVVAEAGEMECKVSGSPPFTISWFHDSEEIQSGPNHDISFSENSCMLRVPSLKLSDSGTYKCKAINKAGSSETSALLVVKEPPSFVVPPQPVEAMPGSNVTISAMVKGSAPLRLKWFRGAKEIEAGRGCDFSLKDNQVVLELFNVDRSHAGEYTCQITNDAGKESCPVNLTVKEPAAFSKKLKDVAVEKGKPLTLECTYAGTPKITVSWYKDGQQIFASYKHNITTTESSCILECLSTDDKEAAGRFSCRVSNEAGDDTCEAAVSILEPPYFVESLEPMEVTAGDAVCLKCQVAGTPEIKVSWFKADGKVRSSPTCKLEYTKGVAYLKLSKATKADIGEYSCKAENRIGSASSTCRLNVQEAKTPPTFPKKITSLQQTEGLPVRFECRVAGSSPIEVSWLKDGKPLTHGNDFSMLYDDNTAVLQIEHSEMRHSGEFTCVANNSVGSASCRAKLTLQGQ</sequence>
<feature type="domain" description="Ig-like" evidence="11">
    <location>
        <begin position="1870"/>
        <end position="1959"/>
    </location>
</feature>
<feature type="region of interest" description="Disordered" evidence="10">
    <location>
        <begin position="645"/>
        <end position="668"/>
    </location>
</feature>
<dbReference type="FunFam" id="2.60.40.10:FF:002522">
    <property type="entry name" value="Titin b"/>
    <property type="match status" value="1"/>
</dbReference>
<reference evidence="12" key="1">
    <citation type="submission" date="2020-03" db="EMBL/GenBank/DDBJ databases">
        <authorList>
            <person name="Weist P."/>
        </authorList>
    </citation>
    <scope>NUCLEOTIDE SEQUENCE</scope>
</reference>
<gene>
    <name evidence="12" type="ORF">PLEPLA_LOCUS2055</name>
</gene>
<feature type="domain" description="Ig-like" evidence="11">
    <location>
        <begin position="2529"/>
        <end position="2611"/>
    </location>
</feature>
<dbReference type="SMART" id="SM00408">
    <property type="entry name" value="IGc2"/>
    <property type="match status" value="32"/>
</dbReference>
<feature type="domain" description="Ig-like" evidence="11">
    <location>
        <begin position="4776"/>
        <end position="4866"/>
    </location>
</feature>
<feature type="domain" description="Ig-like" evidence="11">
    <location>
        <begin position="1967"/>
        <end position="2055"/>
    </location>
</feature>
<dbReference type="GO" id="GO:0055013">
    <property type="term" value="P:cardiac muscle cell development"/>
    <property type="evidence" value="ECO:0007669"/>
    <property type="project" value="UniProtKB-ARBA"/>
</dbReference>
<feature type="domain" description="Ig-like" evidence="11">
    <location>
        <begin position="1403"/>
        <end position="1488"/>
    </location>
</feature>
<dbReference type="FunFam" id="2.60.40.10:FF:000107">
    <property type="entry name" value="Myosin, light chain kinase a"/>
    <property type="match status" value="4"/>
</dbReference>
<evidence type="ECO:0000256" key="6">
    <source>
        <dbReference type="ARBA" id="ARBA00022741"/>
    </source>
</evidence>
<evidence type="ECO:0000313" key="12">
    <source>
        <dbReference type="EMBL" id="CAB1414346.1"/>
    </source>
</evidence>
<keyword evidence="8" id="KW-1015">Disulfide bond</keyword>
<dbReference type="GO" id="GO:0008046">
    <property type="term" value="F:axon guidance receptor activity"/>
    <property type="evidence" value="ECO:0007669"/>
    <property type="project" value="TreeGrafter"/>
</dbReference>
<feature type="domain" description="Ig-like" evidence="11">
    <location>
        <begin position="2902"/>
        <end position="2990"/>
    </location>
</feature>
<feature type="domain" description="Ig-like" evidence="11">
    <location>
        <begin position="1684"/>
        <end position="1771"/>
    </location>
</feature>
<protein>
    <recommendedName>
        <fullName evidence="11">Ig-like domain-containing protein</fullName>
    </recommendedName>
</protein>
<feature type="domain" description="Ig-like" evidence="11">
    <location>
        <begin position="2340"/>
        <end position="2428"/>
    </location>
</feature>
<dbReference type="SMART" id="SM00406">
    <property type="entry name" value="IGv"/>
    <property type="match status" value="8"/>
</dbReference>
<dbReference type="FunFam" id="2.60.40.10:FF:000145">
    <property type="entry name" value="Myosin light chain kinase, smooth muscle"/>
    <property type="match status" value="1"/>
</dbReference>
<feature type="domain" description="Ig-like" evidence="11">
    <location>
        <begin position="2246"/>
        <end position="2335"/>
    </location>
</feature>
<feature type="domain" description="Ig-like" evidence="11">
    <location>
        <begin position="2995"/>
        <end position="3071"/>
    </location>
</feature>
<dbReference type="GO" id="GO:0043025">
    <property type="term" value="C:neuronal cell body"/>
    <property type="evidence" value="ECO:0007669"/>
    <property type="project" value="TreeGrafter"/>
</dbReference>
<dbReference type="FunFam" id="2.60.40.10:FF:000022">
    <property type="entry name" value="Cardiac titin"/>
    <property type="match status" value="26"/>
</dbReference>
<dbReference type="FunFam" id="2.60.40.10:FF:000425">
    <property type="entry name" value="Myosin light chain kinase"/>
    <property type="match status" value="1"/>
</dbReference>
<keyword evidence="9" id="KW-0393">Immunoglobulin domain</keyword>
<evidence type="ECO:0000256" key="2">
    <source>
        <dbReference type="ARBA" id="ARBA00006692"/>
    </source>
</evidence>
<feature type="domain" description="Ig-like" evidence="11">
    <location>
        <begin position="4967"/>
        <end position="5055"/>
    </location>
</feature>
<feature type="region of interest" description="Disordered" evidence="10">
    <location>
        <begin position="463"/>
        <end position="485"/>
    </location>
</feature>
<feature type="domain" description="Ig-like" evidence="11">
    <location>
        <begin position="4684"/>
        <end position="4772"/>
    </location>
</feature>
<feature type="domain" description="Ig-like" evidence="11">
    <location>
        <begin position="2809"/>
        <end position="2897"/>
    </location>
</feature>
<dbReference type="GO" id="GO:0003007">
    <property type="term" value="P:heart morphogenesis"/>
    <property type="evidence" value="ECO:0007669"/>
    <property type="project" value="UniProtKB-ARBA"/>
</dbReference>
<feature type="domain" description="Ig-like" evidence="11">
    <location>
        <begin position="195"/>
        <end position="284"/>
    </location>
</feature>
<comment type="caution">
    <text evidence="12">The sequence shown here is derived from an EMBL/GenBank/DDBJ whole genome shotgun (WGS) entry which is preliminary data.</text>
</comment>
<evidence type="ECO:0000256" key="8">
    <source>
        <dbReference type="ARBA" id="ARBA00023157"/>
    </source>
</evidence>
<comment type="similarity">
    <text evidence="2">Belongs to the protein kinase superfamily. CAMK Ser/Thr protein kinase family.</text>
</comment>
<keyword evidence="4" id="KW-0732">Signal</keyword>
<feature type="domain" description="Ig-like" evidence="11">
    <location>
        <begin position="4871"/>
        <end position="4959"/>
    </location>
</feature>
<feature type="domain" description="Ig-like" evidence="11">
    <location>
        <begin position="2715"/>
        <end position="2804"/>
    </location>
</feature>
<feature type="compositionally biased region" description="Basic residues" evidence="10">
    <location>
        <begin position="3713"/>
        <end position="3730"/>
    </location>
</feature>
<organism evidence="12 13">
    <name type="scientific">Pleuronectes platessa</name>
    <name type="common">European plaice</name>
    <dbReference type="NCBI Taxonomy" id="8262"/>
    <lineage>
        <taxon>Eukaryota</taxon>
        <taxon>Metazoa</taxon>
        <taxon>Chordata</taxon>
        <taxon>Craniata</taxon>
        <taxon>Vertebrata</taxon>
        <taxon>Euteleostomi</taxon>
        <taxon>Actinopterygii</taxon>
        <taxon>Neopterygii</taxon>
        <taxon>Teleostei</taxon>
        <taxon>Neoteleostei</taxon>
        <taxon>Acanthomorphata</taxon>
        <taxon>Carangaria</taxon>
        <taxon>Pleuronectiformes</taxon>
        <taxon>Pleuronectoidei</taxon>
        <taxon>Pleuronectidae</taxon>
        <taxon>Pleuronectes</taxon>
    </lineage>
</organism>
<accession>A0A9N7Y694</accession>
<evidence type="ECO:0000256" key="4">
    <source>
        <dbReference type="ARBA" id="ARBA00022729"/>
    </source>
</evidence>
<feature type="domain" description="Ig-like" evidence="11">
    <location>
        <begin position="3277"/>
        <end position="3366"/>
    </location>
</feature>
<dbReference type="GO" id="GO:0005737">
    <property type="term" value="C:cytoplasm"/>
    <property type="evidence" value="ECO:0007669"/>
    <property type="project" value="UniProtKB-SubCell"/>
</dbReference>
<feature type="domain" description="Ig-like" evidence="11">
    <location>
        <begin position="2432"/>
        <end position="2521"/>
    </location>
</feature>
<evidence type="ECO:0000256" key="3">
    <source>
        <dbReference type="ARBA" id="ARBA00022490"/>
    </source>
</evidence>
<dbReference type="GO" id="GO:0050808">
    <property type="term" value="P:synapse organization"/>
    <property type="evidence" value="ECO:0007669"/>
    <property type="project" value="TreeGrafter"/>
</dbReference>
<evidence type="ECO:0000256" key="9">
    <source>
        <dbReference type="ARBA" id="ARBA00023319"/>
    </source>
</evidence>
<dbReference type="InterPro" id="IPR036179">
    <property type="entry name" value="Ig-like_dom_sf"/>
</dbReference>
<feature type="domain" description="Ig-like" evidence="11">
    <location>
        <begin position="1777"/>
        <end position="1866"/>
    </location>
</feature>
<evidence type="ECO:0000313" key="13">
    <source>
        <dbReference type="Proteomes" id="UP001153269"/>
    </source>
</evidence>
<dbReference type="PANTHER" id="PTHR45080:SF8">
    <property type="entry name" value="IG-LIKE DOMAIN-CONTAINING PROTEIN"/>
    <property type="match status" value="1"/>
</dbReference>
<dbReference type="InterPro" id="IPR003598">
    <property type="entry name" value="Ig_sub2"/>
</dbReference>
<dbReference type="SUPFAM" id="SSF48726">
    <property type="entry name" value="Immunoglobulin"/>
    <property type="match status" value="33"/>
</dbReference>
<dbReference type="InterPro" id="IPR013106">
    <property type="entry name" value="Ig_V-set"/>
</dbReference>
<feature type="domain" description="Ig-like" evidence="11">
    <location>
        <begin position="3184"/>
        <end position="3272"/>
    </location>
</feature>
<dbReference type="InterPro" id="IPR003599">
    <property type="entry name" value="Ig_sub"/>
</dbReference>
<feature type="domain" description="Ig-like" evidence="11">
    <location>
        <begin position="3091"/>
        <end position="3179"/>
    </location>
</feature>
<dbReference type="Gene3D" id="2.60.40.10">
    <property type="entry name" value="Immunoglobulins"/>
    <property type="match status" value="33"/>
</dbReference>
<dbReference type="InterPro" id="IPR050958">
    <property type="entry name" value="Cell_Adh-Cytoskel_Orgn"/>
</dbReference>
<dbReference type="GO" id="GO:0007156">
    <property type="term" value="P:homophilic cell adhesion via plasma membrane adhesion molecules"/>
    <property type="evidence" value="ECO:0007669"/>
    <property type="project" value="TreeGrafter"/>
</dbReference>
<keyword evidence="13" id="KW-1185">Reference proteome</keyword>
<feature type="domain" description="Ig-like" evidence="11">
    <location>
        <begin position="1497"/>
        <end position="1585"/>
    </location>
</feature>
<evidence type="ECO:0000256" key="5">
    <source>
        <dbReference type="ARBA" id="ARBA00022737"/>
    </source>
</evidence>
<feature type="domain" description="Ig-like" evidence="11">
    <location>
        <begin position="1590"/>
        <end position="1679"/>
    </location>
</feature>
<feature type="domain" description="Ig-like" evidence="11">
    <location>
        <begin position="2060"/>
        <end position="2148"/>
    </location>
</feature>
<feature type="domain" description="Ig-like" evidence="11">
    <location>
        <begin position="1308"/>
        <end position="1399"/>
    </location>
</feature>
<feature type="domain" description="Ig-like" evidence="11">
    <location>
        <begin position="83"/>
        <end position="178"/>
    </location>
</feature>
<evidence type="ECO:0000256" key="1">
    <source>
        <dbReference type="ARBA" id="ARBA00004496"/>
    </source>
</evidence>
<dbReference type="GO" id="GO:0060298">
    <property type="term" value="P:positive regulation of sarcomere organization"/>
    <property type="evidence" value="ECO:0007669"/>
    <property type="project" value="UniProtKB-ARBA"/>
</dbReference>
<name>A0A9N7Y694_PLEPL</name>
<evidence type="ECO:0000256" key="7">
    <source>
        <dbReference type="ARBA" id="ARBA00022840"/>
    </source>
</evidence>
<dbReference type="GO" id="GO:0030424">
    <property type="term" value="C:axon"/>
    <property type="evidence" value="ECO:0007669"/>
    <property type="project" value="TreeGrafter"/>
</dbReference>
<dbReference type="GO" id="GO:0005524">
    <property type="term" value="F:ATP binding"/>
    <property type="evidence" value="ECO:0007669"/>
    <property type="project" value="UniProtKB-KW"/>
</dbReference>
<feature type="domain" description="Ig-like" evidence="11">
    <location>
        <begin position="4401"/>
        <end position="4490"/>
    </location>
</feature>
<dbReference type="PANTHER" id="PTHR45080">
    <property type="entry name" value="CONTACTIN 5"/>
    <property type="match status" value="1"/>
</dbReference>
<dbReference type="GO" id="GO:0005886">
    <property type="term" value="C:plasma membrane"/>
    <property type="evidence" value="ECO:0007669"/>
    <property type="project" value="TreeGrafter"/>
</dbReference>
<feature type="domain" description="Ig-like" evidence="11">
    <location>
        <begin position="2152"/>
        <end position="2242"/>
    </location>
</feature>
<keyword evidence="3" id="KW-0963">Cytoplasm</keyword>
<feature type="region of interest" description="Disordered" evidence="10">
    <location>
        <begin position="3707"/>
        <end position="3736"/>
    </location>
</feature>
<dbReference type="PROSITE" id="PS50835">
    <property type="entry name" value="IG_LIKE"/>
    <property type="match status" value="33"/>
</dbReference>
<evidence type="ECO:0000256" key="10">
    <source>
        <dbReference type="SAM" id="MobiDB-lite"/>
    </source>
</evidence>
<feature type="domain" description="Ig-like" evidence="11">
    <location>
        <begin position="1244"/>
        <end position="1302"/>
    </location>
</feature>
<dbReference type="Proteomes" id="UP001153269">
    <property type="component" value="Unassembled WGS sequence"/>
</dbReference>
<feature type="domain" description="Ig-like" evidence="11">
    <location>
        <begin position="4591"/>
        <end position="4679"/>
    </location>
</feature>
<keyword evidence="6" id="KW-0547">Nucleotide-binding</keyword>
<evidence type="ECO:0000259" key="11">
    <source>
        <dbReference type="PROSITE" id="PS50835"/>
    </source>
</evidence>
<dbReference type="Pfam" id="PF07679">
    <property type="entry name" value="I-set"/>
    <property type="match status" value="33"/>
</dbReference>
<dbReference type="GO" id="GO:0045989">
    <property type="term" value="P:positive regulation of striated muscle contraction"/>
    <property type="evidence" value="ECO:0007669"/>
    <property type="project" value="UniProtKB-ARBA"/>
</dbReference>
<keyword evidence="5" id="KW-0677">Repeat</keyword>
<feature type="domain" description="Ig-like" evidence="11">
    <location>
        <begin position="4494"/>
        <end position="4578"/>
    </location>
</feature>